<evidence type="ECO:0000259" key="1">
    <source>
        <dbReference type="Pfam" id="PF21882"/>
    </source>
</evidence>
<name>A0A8S5TIZ1_9CAUD</name>
<accession>A0A8S5TIZ1</accession>
<reference evidence="2" key="1">
    <citation type="journal article" date="2021" name="Proc. Natl. Acad. Sci. U.S.A.">
        <title>A Catalog of Tens of Thousands of Viruses from Human Metagenomes Reveals Hidden Associations with Chronic Diseases.</title>
        <authorList>
            <person name="Tisza M.J."/>
            <person name="Buck C.B."/>
        </authorList>
    </citation>
    <scope>NUCLEOTIDE SEQUENCE</scope>
    <source>
        <strain evidence="2">Ct9dX1</strain>
    </source>
</reference>
<organism evidence="2">
    <name type="scientific">Myoviridae sp. ct9dX1</name>
    <dbReference type="NCBI Taxonomy" id="2827665"/>
    <lineage>
        <taxon>Viruses</taxon>
        <taxon>Duplodnaviria</taxon>
        <taxon>Heunggongvirae</taxon>
        <taxon>Uroviricota</taxon>
        <taxon>Caudoviricetes</taxon>
    </lineage>
</organism>
<sequence>MSIVQPDFSKIFASGAAIGELLNWTDENYLRGWGYLKESEPPPMEFFNALANLSDTKDNYLFQAINIRKNKTQYHIDDIATTPNLTSKYQLICIQEGVTAEAEPTWPDTDGEEVLDGACKWRVTSKVANGITIAEDEPINARDYSVWLALNANNDIAKLKYKTAQKTWKQLLIESKLSAILDSPVRSLERNTIYKKNDILSDATLPGGFLVCETAGTSGASIPSAITNAVEGENITDGTAIFSVHYFYNLASLISPAFSGTPTAPTATKGTNTKQIATMAAIINALADYAKKESPVLTGEPKAPTAEKGTGGDIIATCAYVLAALEGIDLSDYAKTTDLDEYAKKVSPALSGTPTAPTAAKTVNNTQIATTAFVHLLAGAANNGGIVDSLLAQNGYVKFANGLILQWGKPTVRGNNIFPIPFPNSALAITSAGIGGWHTVDVSIVNNNSYSVLGWATDSPSTARTSLPNVIAIGF</sequence>
<evidence type="ECO:0000313" key="2">
    <source>
        <dbReference type="EMBL" id="DAF63019.1"/>
    </source>
</evidence>
<dbReference type="InterPro" id="IPR054075">
    <property type="entry name" value="Gp53-like_C"/>
</dbReference>
<proteinExistence type="predicted"/>
<feature type="domain" description="Putative tail fiber protein gp53-like C-terminal" evidence="1">
    <location>
        <begin position="398"/>
        <end position="474"/>
    </location>
</feature>
<dbReference type="Gene3D" id="2.60.40.3940">
    <property type="match status" value="1"/>
</dbReference>
<protein>
    <submittedName>
        <fullName evidence="2">Baseplate wedge protein</fullName>
    </submittedName>
</protein>
<dbReference type="Pfam" id="PF21882">
    <property type="entry name" value="Gp53-like_C"/>
    <property type="match status" value="1"/>
</dbReference>
<dbReference type="EMBL" id="BK032832">
    <property type="protein sequence ID" value="DAF63019.1"/>
    <property type="molecule type" value="Genomic_DNA"/>
</dbReference>